<proteinExistence type="predicted"/>
<organism evidence="2 3">
    <name type="scientific">Tenacibaculum gallaicum</name>
    <dbReference type="NCBI Taxonomy" id="561505"/>
    <lineage>
        <taxon>Bacteria</taxon>
        <taxon>Pseudomonadati</taxon>
        <taxon>Bacteroidota</taxon>
        <taxon>Flavobacteriia</taxon>
        <taxon>Flavobacteriales</taxon>
        <taxon>Flavobacteriaceae</taxon>
        <taxon>Tenacibaculum</taxon>
    </lineage>
</organism>
<dbReference type="PROSITE" id="PS51257">
    <property type="entry name" value="PROKAR_LIPOPROTEIN"/>
    <property type="match status" value="1"/>
</dbReference>
<dbReference type="PANTHER" id="PTHR37957">
    <property type="entry name" value="BLR7070 PROTEIN"/>
    <property type="match status" value="1"/>
</dbReference>
<protein>
    <recommendedName>
        <fullName evidence="1">Phytase-like domain-containing protein</fullName>
    </recommendedName>
</protein>
<evidence type="ECO:0000313" key="2">
    <source>
        <dbReference type="EMBL" id="REH50563.1"/>
    </source>
</evidence>
<dbReference type="EMBL" id="QUNS01000004">
    <property type="protein sequence ID" value="REH50563.1"/>
    <property type="molecule type" value="Genomic_DNA"/>
</dbReference>
<dbReference type="Pfam" id="PF13449">
    <property type="entry name" value="Phytase-like"/>
    <property type="match status" value="1"/>
</dbReference>
<sequence length="357" mass="39950">MKKIVLALSVFGLLACKKQKTTLKFLDEYLVKDSLVINNTVIGGISGIDYYNNNYYMVVDDATNPRILVGGITVKNDSIQSVTFEDVIIVDTISQFTKNHVLDLESIFVDNGTINLTSEGSIQYKKDPSIFEIDIKGNFKQEVEIPSYFKATSEAKPKHNGIFEGSSKSFDGKGFWVAMEAPLAMDGEEPTFSETQSPIRITYYDNESKKATKQFAYQLEKIDKPAKGNINLNGTTAILEYQKNNFFIIERAYQSGYGSHGNVVRIFKATIDKASTNTLGIQSLKNEEYIPLKKELLLDFSTVKNQLTDGIIDNIEAITFGPKLANGNKSLILAADDNFQLYGKQLNQFLLLEIEEK</sequence>
<evidence type="ECO:0000259" key="1">
    <source>
        <dbReference type="Pfam" id="PF13449"/>
    </source>
</evidence>
<accession>A0A3E0HVL3</accession>
<reference evidence="2 3" key="1">
    <citation type="submission" date="2018-08" db="EMBL/GenBank/DDBJ databases">
        <title>Genomic Encyclopedia of Type Strains, Phase IV (KMG-IV): sequencing the most valuable type-strain genomes for metagenomic binning, comparative biology and taxonomic classification.</title>
        <authorList>
            <person name="Goeker M."/>
        </authorList>
    </citation>
    <scope>NUCLEOTIDE SEQUENCE [LARGE SCALE GENOMIC DNA]</scope>
    <source>
        <strain evidence="2 3">DSM 18841</strain>
    </source>
</reference>
<keyword evidence="3" id="KW-1185">Reference proteome</keyword>
<evidence type="ECO:0000313" key="3">
    <source>
        <dbReference type="Proteomes" id="UP000256884"/>
    </source>
</evidence>
<dbReference type="Proteomes" id="UP000256884">
    <property type="component" value="Unassembled WGS sequence"/>
</dbReference>
<dbReference type="OrthoDB" id="9798539at2"/>
<feature type="domain" description="Phytase-like" evidence="1">
    <location>
        <begin position="42"/>
        <end position="339"/>
    </location>
</feature>
<comment type="caution">
    <text evidence="2">The sequence shown here is derived from an EMBL/GenBank/DDBJ whole genome shotgun (WGS) entry which is preliminary data.</text>
</comment>
<dbReference type="PANTHER" id="PTHR37957:SF1">
    <property type="entry name" value="PHYTASE-LIKE DOMAIN-CONTAINING PROTEIN"/>
    <property type="match status" value="1"/>
</dbReference>
<dbReference type="RefSeq" id="WP_115901155.1">
    <property type="nucleotide sequence ID" value="NZ_QUNS01000004.1"/>
</dbReference>
<name>A0A3E0HVL3_9FLAO</name>
<dbReference type="AlphaFoldDB" id="A0A3E0HVL3"/>
<dbReference type="InterPro" id="IPR027372">
    <property type="entry name" value="Phytase-like_dom"/>
</dbReference>
<gene>
    <name evidence="2" type="ORF">C7448_104175</name>
</gene>